<dbReference type="Proteomes" id="UP001652740">
    <property type="component" value="Unplaced"/>
</dbReference>
<comment type="similarity">
    <text evidence="2 10">Belongs to the G-protein coupled receptor 1 family.</text>
</comment>
<evidence type="ECO:0000313" key="15">
    <source>
        <dbReference type="RefSeq" id="XP_026752642.2"/>
    </source>
</evidence>
<evidence type="ECO:0000313" key="14">
    <source>
        <dbReference type="Proteomes" id="UP001652740"/>
    </source>
</evidence>
<feature type="transmembrane region" description="Helical" evidence="12">
    <location>
        <begin position="164"/>
        <end position="184"/>
    </location>
</feature>
<reference evidence="15" key="1">
    <citation type="submission" date="2025-08" db="UniProtKB">
        <authorList>
            <consortium name="RefSeq"/>
        </authorList>
    </citation>
    <scope>IDENTIFICATION</scope>
    <source>
        <tissue evidence="15">Whole larvae</tissue>
    </source>
</reference>
<feature type="compositionally biased region" description="Polar residues" evidence="11">
    <location>
        <begin position="318"/>
        <end position="327"/>
    </location>
</feature>
<feature type="compositionally biased region" description="Low complexity" evidence="11">
    <location>
        <begin position="297"/>
        <end position="308"/>
    </location>
</feature>
<dbReference type="PRINTS" id="PR00237">
    <property type="entry name" value="GPCRRHODOPSN"/>
</dbReference>
<dbReference type="AlphaFoldDB" id="A0A6J1WMF0"/>
<dbReference type="Pfam" id="PF00001">
    <property type="entry name" value="7tm_1"/>
    <property type="match status" value="1"/>
</dbReference>
<comment type="subcellular location">
    <subcellularLocation>
        <location evidence="1">Cell membrane</location>
        <topology evidence="1">Multi-pass membrane protein</topology>
    </subcellularLocation>
</comment>
<keyword evidence="7 12" id="KW-0472">Membrane</keyword>
<feature type="transmembrane region" description="Helical" evidence="12">
    <location>
        <begin position="85"/>
        <end position="105"/>
    </location>
</feature>
<keyword evidence="14" id="KW-1185">Reference proteome</keyword>
<keyword evidence="4 10" id="KW-0812">Transmembrane</keyword>
<dbReference type="Gene3D" id="1.20.1070.10">
    <property type="entry name" value="Rhodopsin 7-helix transmembrane proteins"/>
    <property type="match status" value="1"/>
</dbReference>
<dbReference type="SMART" id="SM01381">
    <property type="entry name" value="7TM_GPCR_Srsx"/>
    <property type="match status" value="1"/>
</dbReference>
<keyword evidence="9 10" id="KW-0807">Transducer</keyword>
<dbReference type="PANTHER" id="PTHR24228:SF74">
    <property type="entry name" value="G-PROTEIN COUPLED RECEPTORS FAMILY 1 PROFILE DOMAIN-CONTAINING PROTEIN"/>
    <property type="match status" value="1"/>
</dbReference>
<evidence type="ECO:0000256" key="10">
    <source>
        <dbReference type="RuleBase" id="RU000688"/>
    </source>
</evidence>
<organism evidence="14 15">
    <name type="scientific">Galleria mellonella</name>
    <name type="common">Greater wax moth</name>
    <dbReference type="NCBI Taxonomy" id="7137"/>
    <lineage>
        <taxon>Eukaryota</taxon>
        <taxon>Metazoa</taxon>
        <taxon>Ecdysozoa</taxon>
        <taxon>Arthropoda</taxon>
        <taxon>Hexapoda</taxon>
        <taxon>Insecta</taxon>
        <taxon>Pterygota</taxon>
        <taxon>Neoptera</taxon>
        <taxon>Endopterygota</taxon>
        <taxon>Lepidoptera</taxon>
        <taxon>Glossata</taxon>
        <taxon>Ditrysia</taxon>
        <taxon>Pyraloidea</taxon>
        <taxon>Pyralidae</taxon>
        <taxon>Galleriinae</taxon>
        <taxon>Galleria</taxon>
    </lineage>
</organism>
<feature type="transmembrane region" description="Helical" evidence="12">
    <location>
        <begin position="49"/>
        <end position="73"/>
    </location>
</feature>
<dbReference type="PROSITE" id="PS50262">
    <property type="entry name" value="G_PROTEIN_RECEP_F1_2"/>
    <property type="match status" value="1"/>
</dbReference>
<evidence type="ECO:0000256" key="1">
    <source>
        <dbReference type="ARBA" id="ARBA00004651"/>
    </source>
</evidence>
<dbReference type="GO" id="GO:0005886">
    <property type="term" value="C:plasma membrane"/>
    <property type="evidence" value="ECO:0007669"/>
    <property type="project" value="UniProtKB-SubCell"/>
</dbReference>
<evidence type="ECO:0000256" key="5">
    <source>
        <dbReference type="ARBA" id="ARBA00022989"/>
    </source>
</evidence>
<dbReference type="FunCoup" id="A0A6J1WMF0">
    <property type="interactions" value="69"/>
</dbReference>
<evidence type="ECO:0000256" key="12">
    <source>
        <dbReference type="SAM" id="Phobius"/>
    </source>
</evidence>
<dbReference type="RefSeq" id="XP_026752642.2">
    <property type="nucleotide sequence ID" value="XM_026896841.3"/>
</dbReference>
<accession>A0A6J1WMF0</accession>
<evidence type="ECO:0000256" key="9">
    <source>
        <dbReference type="ARBA" id="ARBA00023224"/>
    </source>
</evidence>
<evidence type="ECO:0000256" key="8">
    <source>
        <dbReference type="ARBA" id="ARBA00023170"/>
    </source>
</evidence>
<keyword evidence="6 10" id="KW-0297">G-protein coupled receptor</keyword>
<keyword evidence="8 10" id="KW-0675">Receptor</keyword>
<feature type="transmembrane region" description="Helical" evidence="12">
    <location>
        <begin position="213"/>
        <end position="235"/>
    </location>
</feature>
<dbReference type="InParanoid" id="A0A6J1WMF0"/>
<evidence type="ECO:0000256" key="2">
    <source>
        <dbReference type="ARBA" id="ARBA00010663"/>
    </source>
</evidence>
<feature type="transmembrane region" description="Helical" evidence="12">
    <location>
        <begin position="362"/>
        <end position="382"/>
    </location>
</feature>
<evidence type="ECO:0000256" key="4">
    <source>
        <dbReference type="ARBA" id="ARBA00022692"/>
    </source>
</evidence>
<sequence>MASVISLANGSLVNFTTNNSVLGLDEYNSDKELAAVELFKNYPEGLLKFATVCCGLFMLVGIPGNIITIVALARCKKVRNATALFIINLSTSDLLFCCFNLPLAGSTFWTEHWIHGRTLCRLFPMVRYALVAVSLFTILAITINRYIMIAYPLLYPILYTKRKLILMVATIWIISFGALLATWFEAWGRFSLEPSIGSCTIVPDEHGRSPKKFLFIVAFLLPGLAIIICYARIFWIVKKVGRKSQPSIRLRPRPTTEIVSTETHSRDILEHENRPASVHVPQKIYTQRILCLCTPSSENSSCSGAESCTPDEADRKMPSSNNRSVGSSETIRKIKVAFAGNRQPTEPKPLLPTRKDKKLRTMIMAIMLAFGLCHLPISVTKIFLEFTPHPILKIFSYILLYLTTCINPVIYVVMSNEYRQAYKNLVTCSPQVREMTESTGMRIMNGLNKSFRRSERKVKLKNTQEDV</sequence>
<dbReference type="PROSITE" id="PS00237">
    <property type="entry name" value="G_PROTEIN_RECEP_F1_1"/>
    <property type="match status" value="1"/>
</dbReference>
<keyword evidence="5 12" id="KW-1133">Transmembrane helix</keyword>
<evidence type="ECO:0000256" key="6">
    <source>
        <dbReference type="ARBA" id="ARBA00023040"/>
    </source>
</evidence>
<evidence type="ECO:0000256" key="7">
    <source>
        <dbReference type="ARBA" id="ARBA00023136"/>
    </source>
</evidence>
<dbReference type="CDD" id="cd15210">
    <property type="entry name" value="7tmA_GPR84-like"/>
    <property type="match status" value="1"/>
</dbReference>
<feature type="transmembrane region" description="Helical" evidence="12">
    <location>
        <begin position="394"/>
        <end position="414"/>
    </location>
</feature>
<dbReference type="KEGG" id="gmw:113512885"/>
<keyword evidence="3" id="KW-1003">Cell membrane</keyword>
<dbReference type="GeneID" id="113512885"/>
<feature type="domain" description="G-protein coupled receptors family 1 profile" evidence="13">
    <location>
        <begin position="64"/>
        <end position="411"/>
    </location>
</feature>
<dbReference type="SUPFAM" id="SSF81321">
    <property type="entry name" value="Family A G protein-coupled receptor-like"/>
    <property type="match status" value="1"/>
</dbReference>
<feature type="region of interest" description="Disordered" evidence="11">
    <location>
        <begin position="297"/>
        <end position="327"/>
    </location>
</feature>
<dbReference type="PANTHER" id="PTHR24228">
    <property type="entry name" value="B2 BRADYKININ RECEPTOR/ANGIOTENSIN II RECEPTOR"/>
    <property type="match status" value="1"/>
</dbReference>
<proteinExistence type="inferred from homology"/>
<evidence type="ECO:0000259" key="13">
    <source>
        <dbReference type="PROSITE" id="PS50262"/>
    </source>
</evidence>
<dbReference type="InterPro" id="IPR017452">
    <property type="entry name" value="GPCR_Rhodpsn_7TM"/>
</dbReference>
<name>A0A6J1WMF0_GALME</name>
<dbReference type="GO" id="GO:0004930">
    <property type="term" value="F:G protein-coupled receptor activity"/>
    <property type="evidence" value="ECO:0007669"/>
    <property type="project" value="UniProtKB-KW"/>
</dbReference>
<protein>
    <submittedName>
        <fullName evidence="15">G-protein coupled receptor moody-like</fullName>
    </submittedName>
</protein>
<gene>
    <name evidence="15" type="primary">LOC113512885</name>
</gene>
<evidence type="ECO:0000256" key="11">
    <source>
        <dbReference type="SAM" id="MobiDB-lite"/>
    </source>
</evidence>
<evidence type="ECO:0000256" key="3">
    <source>
        <dbReference type="ARBA" id="ARBA00022475"/>
    </source>
</evidence>
<feature type="transmembrane region" description="Helical" evidence="12">
    <location>
        <begin position="125"/>
        <end position="143"/>
    </location>
</feature>
<dbReference type="InterPro" id="IPR000276">
    <property type="entry name" value="GPCR_Rhodpsn"/>
</dbReference>